<evidence type="ECO:0000313" key="4">
    <source>
        <dbReference type="EMBL" id="KAL1554994.1"/>
    </source>
</evidence>
<comment type="caution">
    <text evidence="4">The sequence shown here is derived from an EMBL/GenBank/DDBJ whole genome shotgun (WGS) entry which is preliminary data.</text>
</comment>
<comment type="similarity">
    <text evidence="1">Belongs to the Nudix hydrolase family.</text>
</comment>
<keyword evidence="5" id="KW-1185">Reference proteome</keyword>
<dbReference type="PANTHER" id="PTHR13994">
    <property type="entry name" value="NUDIX HYDROLASE RELATED"/>
    <property type="match status" value="1"/>
</dbReference>
<accession>A0ABD1HIW2</accession>
<dbReference type="PANTHER" id="PTHR13994:SF53">
    <property type="entry name" value="NUDIX HYDROLASE 8-LIKE"/>
    <property type="match status" value="1"/>
</dbReference>
<keyword evidence="2" id="KW-0378">Hydrolase</keyword>
<dbReference type="Pfam" id="PF18290">
    <property type="entry name" value="Nudix_hydro"/>
    <property type="match status" value="1"/>
</dbReference>
<gene>
    <name evidence="4" type="ORF">AAHA92_15485</name>
</gene>
<dbReference type="Proteomes" id="UP001567538">
    <property type="component" value="Unassembled WGS sequence"/>
</dbReference>
<feature type="domain" description="Pre-nudix hydrolase" evidence="3">
    <location>
        <begin position="52"/>
        <end position="129"/>
    </location>
</feature>
<dbReference type="GO" id="GO:0016787">
    <property type="term" value="F:hydrolase activity"/>
    <property type="evidence" value="ECO:0007669"/>
    <property type="project" value="UniProtKB-KW"/>
</dbReference>
<evidence type="ECO:0000259" key="3">
    <source>
        <dbReference type="Pfam" id="PF18290"/>
    </source>
</evidence>
<protein>
    <submittedName>
        <fullName evidence="4">Nudix hydrolase 8-like</fullName>
    </submittedName>
</protein>
<organism evidence="4 5">
    <name type="scientific">Salvia divinorum</name>
    <name type="common">Maria pastora</name>
    <name type="synonym">Diviner's sage</name>
    <dbReference type="NCBI Taxonomy" id="28513"/>
    <lineage>
        <taxon>Eukaryota</taxon>
        <taxon>Viridiplantae</taxon>
        <taxon>Streptophyta</taxon>
        <taxon>Embryophyta</taxon>
        <taxon>Tracheophyta</taxon>
        <taxon>Spermatophyta</taxon>
        <taxon>Magnoliopsida</taxon>
        <taxon>eudicotyledons</taxon>
        <taxon>Gunneridae</taxon>
        <taxon>Pentapetalae</taxon>
        <taxon>asterids</taxon>
        <taxon>lamiids</taxon>
        <taxon>Lamiales</taxon>
        <taxon>Lamiaceae</taxon>
        <taxon>Nepetoideae</taxon>
        <taxon>Mentheae</taxon>
        <taxon>Salviinae</taxon>
        <taxon>Salvia</taxon>
        <taxon>Salvia subgen. Calosphace</taxon>
    </lineage>
</organism>
<evidence type="ECO:0000313" key="5">
    <source>
        <dbReference type="Proteomes" id="UP001567538"/>
    </source>
</evidence>
<dbReference type="EMBL" id="JBEAFC010000006">
    <property type="protein sequence ID" value="KAL1554994.1"/>
    <property type="molecule type" value="Genomic_DNA"/>
</dbReference>
<dbReference type="PRINTS" id="PR01356">
    <property type="entry name" value="GFGPROTEIN"/>
</dbReference>
<dbReference type="Gene3D" id="3.40.630.30">
    <property type="match status" value="1"/>
</dbReference>
<dbReference type="InterPro" id="IPR003293">
    <property type="entry name" value="Nudix_hydrolase6-like"/>
</dbReference>
<name>A0ABD1HIW2_SALDI</name>
<reference evidence="4 5" key="1">
    <citation type="submission" date="2024-06" db="EMBL/GenBank/DDBJ databases">
        <title>A chromosome level genome sequence of Diviner's sage (Salvia divinorum).</title>
        <authorList>
            <person name="Ford S.A."/>
            <person name="Ro D.-K."/>
            <person name="Ness R.W."/>
            <person name="Phillips M.A."/>
        </authorList>
    </citation>
    <scope>NUCLEOTIDE SEQUENCE [LARGE SCALE GENOMIC DNA]</scope>
    <source>
        <strain evidence="4">SAF-2024a</strain>
        <tissue evidence="4">Leaf</tissue>
    </source>
</reference>
<evidence type="ECO:0000256" key="1">
    <source>
        <dbReference type="ARBA" id="ARBA00005582"/>
    </source>
</evidence>
<evidence type="ECO:0000256" key="2">
    <source>
        <dbReference type="ARBA" id="ARBA00022801"/>
    </source>
</evidence>
<dbReference type="AlphaFoldDB" id="A0ABD1HIW2"/>
<proteinExistence type="inferred from homology"/>
<dbReference type="InterPro" id="IPR040618">
    <property type="entry name" value="Pre-Nudix"/>
</dbReference>
<sequence>MDICRLNISSETLAFCQIPSFSNKSWQYAVSSKSRNAARFVTSKKGGGVVRWRDDGYHGVVIDPASLPSCADVFASQLQPWLASWRSKGKKGIWLKLFEDQAELVPVAIKEGFVYHDAEGGYVMLTYWIPDEPCSLPCGPSHQIGIAAFVLNLNNQWISVDELLIHQFYKEDEMLKRVMEICMATNDKNYSGFEANRVVSKFDGKMSYLYYKDITN</sequence>